<accession>A0A0F8YT57</accession>
<comment type="caution">
    <text evidence="1">The sequence shown here is derived from an EMBL/GenBank/DDBJ whole genome shotgun (WGS) entry which is preliminary data.</text>
</comment>
<dbReference type="AlphaFoldDB" id="A0A0F8YT57"/>
<dbReference type="SUPFAM" id="SSF53649">
    <property type="entry name" value="Alkaline phosphatase-like"/>
    <property type="match status" value="1"/>
</dbReference>
<dbReference type="InterPro" id="IPR017850">
    <property type="entry name" value="Alkaline_phosphatase_core_sf"/>
</dbReference>
<dbReference type="EMBL" id="LAZR01051687">
    <property type="protein sequence ID" value="KKK84628.1"/>
    <property type="molecule type" value="Genomic_DNA"/>
</dbReference>
<dbReference type="Gene3D" id="3.40.720.10">
    <property type="entry name" value="Alkaline Phosphatase, subunit A"/>
    <property type="match status" value="1"/>
</dbReference>
<organism evidence="1">
    <name type="scientific">marine sediment metagenome</name>
    <dbReference type="NCBI Taxonomy" id="412755"/>
    <lineage>
        <taxon>unclassified sequences</taxon>
        <taxon>metagenomes</taxon>
        <taxon>ecological metagenomes</taxon>
    </lineage>
</organism>
<dbReference type="InterPro" id="IPR002591">
    <property type="entry name" value="Phosphodiest/P_Trfase"/>
</dbReference>
<protein>
    <submittedName>
        <fullName evidence="1">Uncharacterized protein</fullName>
    </submittedName>
</protein>
<dbReference type="Gene3D" id="3.30.1360.150">
    <property type="match status" value="1"/>
</dbReference>
<name>A0A0F8YT57_9ZZZZ</name>
<reference evidence="1" key="1">
    <citation type="journal article" date="2015" name="Nature">
        <title>Complex archaea that bridge the gap between prokaryotes and eukaryotes.</title>
        <authorList>
            <person name="Spang A."/>
            <person name="Saw J.H."/>
            <person name="Jorgensen S.L."/>
            <person name="Zaremba-Niedzwiedzka K."/>
            <person name="Martijn J."/>
            <person name="Lind A.E."/>
            <person name="van Eijk R."/>
            <person name="Schleper C."/>
            <person name="Guy L."/>
            <person name="Ettema T.J."/>
        </authorList>
    </citation>
    <scope>NUCLEOTIDE SEQUENCE</scope>
</reference>
<proteinExistence type="predicted"/>
<feature type="non-terminal residue" evidence="1">
    <location>
        <position position="1"/>
    </location>
</feature>
<dbReference type="Pfam" id="PF01663">
    <property type="entry name" value="Phosphodiest"/>
    <property type="match status" value="1"/>
</dbReference>
<sequence length="313" mass="35441">TSAFEIGLEGRSVFPYDLDKLSTPKRNERDYGILKYTPFGNVLTRDFATAIVINEEMGKDEFTDYLAIGFSANEYIGKYFGSNSVEVQDAMLRLDREIAHFIDFIDQNVGIQNTLIILTSDHGLAYSPAYLKSKKIPSGDFNPYSSLSLLGSYLNAIYGKGDWIRYYYGQQIYLNHELIESSGISYQEIQERTAQFLIQFEGVSNAVTSYTLQTSNFSEGIFHKMQNGYHQKRSGDVIINLAPGWIEKINGDSYHSSYLGDNHVPLIWYGWKIKRSTLTSPVKMIDIAPTISYFLDIARPNVSTGDIILELVN</sequence>
<gene>
    <name evidence="1" type="ORF">LCGC14_2781430</name>
</gene>
<evidence type="ECO:0000313" key="1">
    <source>
        <dbReference type="EMBL" id="KKK84628.1"/>
    </source>
</evidence>